<reference evidence="1 2" key="1">
    <citation type="submission" date="2024-10" db="EMBL/GenBank/DDBJ databases">
        <authorList>
            <person name="Ratan Roy A."/>
            <person name="Morales Sandoval P.H."/>
            <person name="De Los Santos Villalobos S."/>
            <person name="Chakraborty S."/>
            <person name="Mukherjee J."/>
        </authorList>
    </citation>
    <scope>NUCLEOTIDE SEQUENCE [LARGE SCALE GENOMIC DNA]</scope>
    <source>
        <strain evidence="1 2">S1</strain>
    </source>
</reference>
<dbReference type="Gene3D" id="1.25.40.10">
    <property type="entry name" value="Tetratricopeptide repeat domain"/>
    <property type="match status" value="2"/>
</dbReference>
<dbReference type="RefSeq" id="WP_377960584.1">
    <property type="nucleotide sequence ID" value="NZ_JBHZOL010000004.1"/>
</dbReference>
<protein>
    <submittedName>
        <fullName evidence="1">Tetratricopeptide repeat protein</fullName>
    </submittedName>
</protein>
<comment type="caution">
    <text evidence="1">The sequence shown here is derived from an EMBL/GenBank/DDBJ whole genome shotgun (WGS) entry which is preliminary data.</text>
</comment>
<gene>
    <name evidence="1" type="ORF">ACFVKH_01260</name>
</gene>
<dbReference type="Proteomes" id="UP001600165">
    <property type="component" value="Unassembled WGS sequence"/>
</dbReference>
<dbReference type="EMBL" id="JBHZOL010000004">
    <property type="protein sequence ID" value="MFE4104885.1"/>
    <property type="molecule type" value="Genomic_DNA"/>
</dbReference>
<sequence length="695" mass="76902">MPRSMVVTELPSRQVLGLNQRTYQRLKLTLQLNLKRQLLIAVCDDMRLRDRLATQLEAEIAAGSDAAATTLEGWQEHQRPLQCLQLDPKQPHLPQQIVACIQQQRLSDNPPTGMSLQVLGIEQLTRQSATTQRQFLRSLRQVELLLPALEHSLLLWMPWPWIRLIQQSLPSFWACHTGFFEFVGDPTPLAPLPEQPSATLPLPGKAATSRYLATRFGSSLADTSPPPTETLASVVPATEITLEELELAELETVIPEPLVPIETDLPSRSQALSPAADAAASSQTRQETATAVALLPKPPSALTQEVDPAAGNAYLQLGQVYRDRLVAGDDDGELLVAAIQAYEEGLRWLPEHSPLWSDSLNDLGSLYWIKAQRTSAIAEALPLMEQAIRAYQQALNTRADQTPEATGRLYSNLAAAHSFLANFQTPLSHLTQAVDAYHQALNYRSAETAALEYSSLQNSLGAAHWRLAQQASPRQHLQQAIAAYTEALQYCQPHQEPLRYAMIENNLGVAYWSLAQHHQPVVSLEQAIAAYQKALVYRTPEIDAAACAATQNNLGTAYCELASHQKQVQQRDQLWQQAIAAYSKTLNVLQLGHPQASAQSLDLYSVHYSLGVVHGYLGASGQLSETEQTHHLTQGLQHYLTAWEGWQTSPEARETTLQAIANNLRLQQQQLGIARQQQALQQIPAHLLPELLPKL</sequence>
<dbReference type="PANTHER" id="PTHR10098">
    <property type="entry name" value="RAPSYN-RELATED"/>
    <property type="match status" value="1"/>
</dbReference>
<keyword evidence="2" id="KW-1185">Reference proteome</keyword>
<dbReference type="InterPro" id="IPR011990">
    <property type="entry name" value="TPR-like_helical_dom_sf"/>
</dbReference>
<accession>A0ABW6I9P6</accession>
<evidence type="ECO:0000313" key="1">
    <source>
        <dbReference type="EMBL" id="MFE4104885.1"/>
    </source>
</evidence>
<organism evidence="1 2">
    <name type="scientific">Almyronema epifaneia S1</name>
    <dbReference type="NCBI Taxonomy" id="2991925"/>
    <lineage>
        <taxon>Bacteria</taxon>
        <taxon>Bacillati</taxon>
        <taxon>Cyanobacteriota</taxon>
        <taxon>Cyanophyceae</taxon>
        <taxon>Nodosilineales</taxon>
        <taxon>Nodosilineaceae</taxon>
        <taxon>Almyronema</taxon>
        <taxon>Almyronema epifaneia</taxon>
    </lineage>
</organism>
<name>A0ABW6I9P6_9CYAN</name>
<evidence type="ECO:0000313" key="2">
    <source>
        <dbReference type="Proteomes" id="UP001600165"/>
    </source>
</evidence>
<proteinExistence type="predicted"/>
<dbReference type="PANTHER" id="PTHR10098:SF108">
    <property type="entry name" value="TETRATRICOPEPTIDE REPEAT PROTEIN 28"/>
    <property type="match status" value="1"/>
</dbReference>
<dbReference type="SUPFAM" id="SSF48452">
    <property type="entry name" value="TPR-like"/>
    <property type="match status" value="1"/>
</dbReference>